<accession>A0ABU9E256</accession>
<reference evidence="1 2" key="1">
    <citation type="submission" date="2024-04" db="EMBL/GenBank/DDBJ databases">
        <title>draft genome sequnece of Flavobacterium buctense JCM 30750.</title>
        <authorList>
            <person name="Kim D.-U."/>
        </authorList>
    </citation>
    <scope>NUCLEOTIDE SEQUENCE [LARGE SCALE GENOMIC DNA]</scope>
    <source>
        <strain evidence="1 2">JCM 30750</strain>
    </source>
</reference>
<sequence>MRKILLIFLFFLGQNLFGQEYHFDRMIQYKYLSSSFTGIRVITICFDSKDLSHYIVSRTWGEELDTYFTDTKNQIYHRYKTYDINKSNIPEYWYSSKTNDSTKTARLNELCTSISLDQTEVDNTSTKLLLTEYKNDKKKKILYQIEVISKPYDLAVLGLITKALESHFLFCEEIKISQKGLPTSLKMFSGSNIKNEITLIKETTTHFNFTVNQKEIKIKD</sequence>
<evidence type="ECO:0000313" key="2">
    <source>
        <dbReference type="Proteomes" id="UP001491349"/>
    </source>
</evidence>
<evidence type="ECO:0008006" key="3">
    <source>
        <dbReference type="Google" id="ProtNLM"/>
    </source>
</evidence>
<evidence type="ECO:0000313" key="1">
    <source>
        <dbReference type="EMBL" id="MEK8179627.1"/>
    </source>
</evidence>
<gene>
    <name evidence="1" type="ORF">WMW71_04665</name>
</gene>
<dbReference type="EMBL" id="JBBPCB010000002">
    <property type="protein sequence ID" value="MEK8179627.1"/>
    <property type="molecule type" value="Genomic_DNA"/>
</dbReference>
<dbReference type="RefSeq" id="WP_187660111.1">
    <property type="nucleotide sequence ID" value="NZ_JACTAB010000003.1"/>
</dbReference>
<dbReference type="Proteomes" id="UP001491349">
    <property type="component" value="Unassembled WGS sequence"/>
</dbReference>
<keyword evidence="2" id="KW-1185">Reference proteome</keyword>
<organism evidence="1 2">
    <name type="scientific">Flavobacterium buctense</name>
    <dbReference type="NCBI Taxonomy" id="1648146"/>
    <lineage>
        <taxon>Bacteria</taxon>
        <taxon>Pseudomonadati</taxon>
        <taxon>Bacteroidota</taxon>
        <taxon>Flavobacteriia</taxon>
        <taxon>Flavobacteriales</taxon>
        <taxon>Flavobacteriaceae</taxon>
        <taxon>Flavobacterium</taxon>
    </lineage>
</organism>
<proteinExistence type="predicted"/>
<comment type="caution">
    <text evidence="1">The sequence shown here is derived from an EMBL/GenBank/DDBJ whole genome shotgun (WGS) entry which is preliminary data.</text>
</comment>
<protein>
    <recommendedName>
        <fullName evidence="3">DUF4412 domain-containing protein</fullName>
    </recommendedName>
</protein>
<name>A0ABU9E256_9FLAO</name>